<evidence type="ECO:0000313" key="2">
    <source>
        <dbReference type="EMBL" id="OAQ36185.1"/>
    </source>
</evidence>
<reference evidence="2 3" key="1">
    <citation type="submission" date="2016-05" db="EMBL/GenBank/DDBJ databases">
        <title>Genome sequencing reveals origins of a unique bacterial endosymbiosis in the earliest lineages of terrestrial Fungi.</title>
        <authorList>
            <consortium name="DOE Joint Genome Institute"/>
            <person name="Uehling J."/>
            <person name="Gryganskyi A."/>
            <person name="Hameed K."/>
            <person name="Tschaplinski T."/>
            <person name="Misztal P."/>
            <person name="Wu S."/>
            <person name="Desiro A."/>
            <person name="Vande Pol N."/>
            <person name="Du Z.-Y."/>
            <person name="Zienkiewicz A."/>
            <person name="Zienkiewicz K."/>
            <person name="Morin E."/>
            <person name="Tisserant E."/>
            <person name="Splivallo R."/>
            <person name="Hainaut M."/>
            <person name="Henrissat B."/>
            <person name="Ohm R."/>
            <person name="Kuo A."/>
            <person name="Yan J."/>
            <person name="Lipzen A."/>
            <person name="Nolan M."/>
            <person name="Labutti K."/>
            <person name="Barry K."/>
            <person name="Goldstein A."/>
            <person name="Labbe J."/>
            <person name="Schadt C."/>
            <person name="Tuskan G."/>
            <person name="Grigoriev I."/>
            <person name="Martin F."/>
            <person name="Vilgalys R."/>
            <person name="Bonito G."/>
        </authorList>
    </citation>
    <scope>NUCLEOTIDE SEQUENCE [LARGE SCALE GENOMIC DNA]</scope>
    <source>
        <strain evidence="2 3">AG-77</strain>
    </source>
</reference>
<keyword evidence="3" id="KW-1185">Reference proteome</keyword>
<feature type="region of interest" description="Disordered" evidence="1">
    <location>
        <begin position="109"/>
        <end position="133"/>
    </location>
</feature>
<sequence length="133" mass="14787">MAFQKANWSYIIQFRVDRHNCRQSEGQPSVRANRASPALTFSSALFDSPSQKITRDINNNNITTTIITTTTNNNNNNNSSNNNNNNNTPLHHTSTGTLYAVYTTSLLDPSSFDSNTQEQRTSITTCTKQPRGG</sequence>
<feature type="region of interest" description="Disordered" evidence="1">
    <location>
        <begin position="69"/>
        <end position="93"/>
    </location>
</feature>
<evidence type="ECO:0000256" key="1">
    <source>
        <dbReference type="SAM" id="MobiDB-lite"/>
    </source>
</evidence>
<proteinExistence type="predicted"/>
<evidence type="ECO:0000313" key="3">
    <source>
        <dbReference type="Proteomes" id="UP000078512"/>
    </source>
</evidence>
<dbReference type="Proteomes" id="UP000078512">
    <property type="component" value="Unassembled WGS sequence"/>
</dbReference>
<dbReference type="AlphaFoldDB" id="A0A197KF85"/>
<accession>A0A197KF85</accession>
<gene>
    <name evidence="2" type="ORF">K457DRAFT_377087</name>
</gene>
<dbReference type="EMBL" id="KV442012">
    <property type="protein sequence ID" value="OAQ36185.1"/>
    <property type="molecule type" value="Genomic_DNA"/>
</dbReference>
<name>A0A197KF85_9FUNG</name>
<feature type="compositionally biased region" description="Low complexity" evidence="1">
    <location>
        <begin position="69"/>
        <end position="88"/>
    </location>
</feature>
<organism evidence="2 3">
    <name type="scientific">Linnemannia elongata AG-77</name>
    <dbReference type="NCBI Taxonomy" id="1314771"/>
    <lineage>
        <taxon>Eukaryota</taxon>
        <taxon>Fungi</taxon>
        <taxon>Fungi incertae sedis</taxon>
        <taxon>Mucoromycota</taxon>
        <taxon>Mortierellomycotina</taxon>
        <taxon>Mortierellomycetes</taxon>
        <taxon>Mortierellales</taxon>
        <taxon>Mortierellaceae</taxon>
        <taxon>Linnemannia</taxon>
    </lineage>
</organism>
<protein>
    <submittedName>
        <fullName evidence="2">Uncharacterized protein</fullName>
    </submittedName>
</protein>